<dbReference type="GO" id="GO:0005198">
    <property type="term" value="F:structural molecule activity"/>
    <property type="evidence" value="ECO:0007669"/>
    <property type="project" value="InterPro"/>
</dbReference>
<evidence type="ECO:0000313" key="2">
    <source>
        <dbReference type="EMBL" id="OBQ38072.1"/>
    </source>
</evidence>
<dbReference type="AlphaFoldDB" id="A0A1B7WLQ6"/>
<sequence length="375" mass="41827">AAYQAIYNEYYRDQNLIAPVDYKLLDGDNTSTWDQANKWFALRKRAWEHDYFTASLPFAQKGDAVDIPLGDISVPYTKIQGRNTAGVTGDVVSTPSGSYDIDNLPAPIAGNGLYVPSINAEVEPTTINDLRRAFRLQEWLEKNARGGTRYIESILTHFGVKSSDKRLQRPEYITGTKSPVVVSEVLNTTGSFEAGDPESATSSPQGAMAGHGVSVTSGKYGSYYCEEHGYIIGIMSVMPKTAYQQGIPRTFLKNDTLDFYWPTFANIGEQEVQNQELYAYTGTATNTFGYVPRYSEYKYMPSRVAGEFRNTLDYWHLGRIFATQPALNQTFVECAPANTKRIFAVTNEGTDSLYCHVLNKITAVRPMPKYGTPMI</sequence>
<gene>
    <name evidence="2" type="ORF">AN484_24535</name>
</gene>
<accession>A0A1B7WLQ6</accession>
<evidence type="ECO:0008006" key="4">
    <source>
        <dbReference type="Google" id="ProtNLM"/>
    </source>
</evidence>
<dbReference type="Pfam" id="PF02305">
    <property type="entry name" value="Phage_F"/>
    <property type="match status" value="1"/>
</dbReference>
<dbReference type="Gene3D" id="2.60.169.10">
    <property type="entry name" value="Microviridae F protein"/>
    <property type="match status" value="2"/>
</dbReference>
<feature type="non-terminal residue" evidence="2">
    <location>
        <position position="1"/>
    </location>
</feature>
<dbReference type="SUPFAM" id="SSF88645">
    <property type="entry name" value="ssDNA viruses"/>
    <property type="match status" value="1"/>
</dbReference>
<protein>
    <recommendedName>
        <fullName evidence="4">Major capsid protein</fullName>
    </recommendedName>
</protein>
<dbReference type="EMBL" id="LJOW01000239">
    <property type="protein sequence ID" value="OBQ38072.1"/>
    <property type="molecule type" value="Genomic_DNA"/>
</dbReference>
<dbReference type="Proteomes" id="UP000092093">
    <property type="component" value="Unassembled WGS sequence"/>
</dbReference>
<reference evidence="2 3" key="1">
    <citation type="submission" date="2015-09" db="EMBL/GenBank/DDBJ databases">
        <title>Aphanizomenon flos-aquae WA102.</title>
        <authorList>
            <person name="Driscoll C."/>
        </authorList>
    </citation>
    <scope>NUCLEOTIDE SEQUENCE [LARGE SCALE GENOMIC DNA]</scope>
    <source>
        <strain evidence="2">WA102</strain>
    </source>
</reference>
<dbReference type="InterPro" id="IPR037002">
    <property type="entry name" value="Microviridae_protein_F_sf"/>
</dbReference>
<dbReference type="InterPro" id="IPR016184">
    <property type="entry name" value="Capsid/spike_ssDNA_virus"/>
</dbReference>
<comment type="similarity">
    <text evidence="1">Belongs to the microviridae F protein family.</text>
</comment>
<dbReference type="InterPro" id="IPR003514">
    <property type="entry name" value="Microviridae_protein_F"/>
</dbReference>
<evidence type="ECO:0000256" key="1">
    <source>
        <dbReference type="ARBA" id="ARBA00009963"/>
    </source>
</evidence>
<evidence type="ECO:0000313" key="3">
    <source>
        <dbReference type="Proteomes" id="UP000092093"/>
    </source>
</evidence>
<name>A0A1B7WLQ6_APHFL</name>
<comment type="caution">
    <text evidence="2">The sequence shown here is derived from an EMBL/GenBank/DDBJ whole genome shotgun (WGS) entry which is preliminary data.</text>
</comment>
<organism evidence="2 3">
    <name type="scientific">Aphanizomenon flos-aquae WA102</name>
    <dbReference type="NCBI Taxonomy" id="1710896"/>
    <lineage>
        <taxon>Bacteria</taxon>
        <taxon>Bacillati</taxon>
        <taxon>Cyanobacteriota</taxon>
        <taxon>Cyanophyceae</taxon>
        <taxon>Nostocales</taxon>
        <taxon>Aphanizomenonaceae</taxon>
        <taxon>Aphanizomenon</taxon>
    </lineage>
</organism>
<proteinExistence type="inferred from homology"/>